<sequence>MSEPDVDLEFGYSLSFPLPFRVFALTSLGILAWATNLHGLDNLGVDAVSALDLRIGDHYSSSQRYWPDSPRKADVTVLYRNVYRIFITYSVWCLVSWTMFRSFSQGDPTLVDVFGYIPAIFALITVLILILPFNVLFRPERDKFLHAIRRCLSSSPDNPIYFADVVFADVFTSFAKVLGDVFISLRMLLPGNSLLEPPADHGWTRWIMPTIMSIPYLVRFRQCVIEWLSVDNTSRRPLANAVKYATAFPVMYLSAAQRLVVSDLINEKGKQAAEAAWHGEHPLFRLWLLFAAMNSLYSFWWDVTNDWGLELLKPGSKTSERPLPPRRLVLPRLHSGSALLGSRRPAEDIEDYVAYPFGLRPTLLYPLPVYPLLLFLNLILRLTWSIKLSSHLHSKSEGSVAIFLIEVAEIFRRWMWVFVRVEWEVIKKARETRNTGRISLSDTDEPEFEMITTPAMEHDP</sequence>
<dbReference type="AlphaFoldDB" id="A0A9W9AJZ7"/>
<accession>A0A9W9AJZ7</accession>
<evidence type="ECO:0000256" key="1">
    <source>
        <dbReference type="ARBA" id="ARBA00004141"/>
    </source>
</evidence>
<feature type="transmembrane region" description="Helical" evidence="5">
    <location>
        <begin position="115"/>
        <end position="137"/>
    </location>
</feature>
<comment type="caution">
    <text evidence="7">The sequence shown here is derived from an EMBL/GenBank/DDBJ whole genome shotgun (WGS) entry which is preliminary data.</text>
</comment>
<evidence type="ECO:0000256" key="2">
    <source>
        <dbReference type="ARBA" id="ARBA00022692"/>
    </source>
</evidence>
<keyword evidence="2 5" id="KW-0812">Transmembrane</keyword>
<dbReference type="PANTHER" id="PTHR10783">
    <property type="entry name" value="XENOTROPIC AND POLYTROPIC RETROVIRUS RECEPTOR 1-RELATED"/>
    <property type="match status" value="1"/>
</dbReference>
<name>A0A9W9AJZ7_9AGAR</name>
<gene>
    <name evidence="7" type="ORF">J3R30DRAFT_3447157</name>
</gene>
<organism evidence="7 8">
    <name type="scientific">Lentinula aciculospora</name>
    <dbReference type="NCBI Taxonomy" id="153920"/>
    <lineage>
        <taxon>Eukaryota</taxon>
        <taxon>Fungi</taxon>
        <taxon>Dikarya</taxon>
        <taxon>Basidiomycota</taxon>
        <taxon>Agaricomycotina</taxon>
        <taxon>Agaricomycetes</taxon>
        <taxon>Agaricomycetidae</taxon>
        <taxon>Agaricales</taxon>
        <taxon>Marasmiineae</taxon>
        <taxon>Omphalotaceae</taxon>
        <taxon>Lentinula</taxon>
    </lineage>
</organism>
<evidence type="ECO:0000313" key="7">
    <source>
        <dbReference type="EMBL" id="KAJ4483240.1"/>
    </source>
</evidence>
<evidence type="ECO:0000259" key="6">
    <source>
        <dbReference type="PROSITE" id="PS51380"/>
    </source>
</evidence>
<keyword evidence="4 5" id="KW-0472">Membrane</keyword>
<proteinExistence type="predicted"/>
<protein>
    <submittedName>
        <fullName evidence="7">EXS family-domain-containing protein</fullName>
    </submittedName>
</protein>
<dbReference type="GO" id="GO:0016020">
    <property type="term" value="C:membrane"/>
    <property type="evidence" value="ECO:0007669"/>
    <property type="project" value="UniProtKB-SubCell"/>
</dbReference>
<reference evidence="7" key="1">
    <citation type="submission" date="2022-08" db="EMBL/GenBank/DDBJ databases">
        <title>A Global Phylogenomic Analysis of the Shiitake Genus Lentinula.</title>
        <authorList>
            <consortium name="DOE Joint Genome Institute"/>
            <person name="Sierra-Patev S."/>
            <person name="Min B."/>
            <person name="Naranjo-Ortiz M."/>
            <person name="Looney B."/>
            <person name="Konkel Z."/>
            <person name="Slot J.C."/>
            <person name="Sakamoto Y."/>
            <person name="Steenwyk J.L."/>
            <person name="Rokas A."/>
            <person name="Carro J."/>
            <person name="Camarero S."/>
            <person name="Ferreira P."/>
            <person name="Molpeceres G."/>
            <person name="Ruiz-Duenas F.J."/>
            <person name="Serrano A."/>
            <person name="Henrissat B."/>
            <person name="Drula E."/>
            <person name="Hughes K.W."/>
            <person name="Mata J.L."/>
            <person name="Ishikawa N.K."/>
            <person name="Vargas-Isla R."/>
            <person name="Ushijima S."/>
            <person name="Smith C.A."/>
            <person name="Ahrendt S."/>
            <person name="Andreopoulos W."/>
            <person name="He G."/>
            <person name="Labutti K."/>
            <person name="Lipzen A."/>
            <person name="Ng V."/>
            <person name="Riley R."/>
            <person name="Sandor L."/>
            <person name="Barry K."/>
            <person name="Martinez A.T."/>
            <person name="Xiao Y."/>
            <person name="Gibbons J.G."/>
            <person name="Terashima K."/>
            <person name="Grigoriev I.V."/>
            <person name="Hibbett D.S."/>
        </authorList>
    </citation>
    <scope>NUCLEOTIDE SEQUENCE</scope>
    <source>
        <strain evidence="7">JLM2183</strain>
    </source>
</reference>
<evidence type="ECO:0000256" key="5">
    <source>
        <dbReference type="SAM" id="Phobius"/>
    </source>
</evidence>
<evidence type="ECO:0000313" key="8">
    <source>
        <dbReference type="Proteomes" id="UP001150266"/>
    </source>
</evidence>
<dbReference type="EMBL" id="JAOTPV010000004">
    <property type="protein sequence ID" value="KAJ4483240.1"/>
    <property type="molecule type" value="Genomic_DNA"/>
</dbReference>
<feature type="transmembrane region" description="Helical" evidence="5">
    <location>
        <begin position="363"/>
        <end position="384"/>
    </location>
</feature>
<feature type="transmembrane region" description="Helical" evidence="5">
    <location>
        <begin position="81"/>
        <end position="100"/>
    </location>
</feature>
<dbReference type="Pfam" id="PF03124">
    <property type="entry name" value="EXS"/>
    <property type="match status" value="1"/>
</dbReference>
<dbReference type="OrthoDB" id="2159384at2759"/>
<feature type="domain" description="EXS" evidence="6">
    <location>
        <begin position="199"/>
        <end position="452"/>
    </location>
</feature>
<feature type="transmembrane region" description="Helical" evidence="5">
    <location>
        <begin position="12"/>
        <end position="34"/>
    </location>
</feature>
<comment type="subcellular location">
    <subcellularLocation>
        <location evidence="1">Membrane</location>
        <topology evidence="1">Multi-pass membrane protein</topology>
    </subcellularLocation>
</comment>
<dbReference type="PROSITE" id="PS51380">
    <property type="entry name" value="EXS"/>
    <property type="match status" value="1"/>
</dbReference>
<evidence type="ECO:0000256" key="4">
    <source>
        <dbReference type="ARBA" id="ARBA00023136"/>
    </source>
</evidence>
<dbReference type="Proteomes" id="UP001150266">
    <property type="component" value="Unassembled WGS sequence"/>
</dbReference>
<keyword evidence="8" id="KW-1185">Reference proteome</keyword>
<feature type="transmembrane region" description="Helical" evidence="5">
    <location>
        <begin position="283"/>
        <end position="301"/>
    </location>
</feature>
<dbReference type="GO" id="GO:0005737">
    <property type="term" value="C:cytoplasm"/>
    <property type="evidence" value="ECO:0007669"/>
    <property type="project" value="TreeGrafter"/>
</dbReference>
<dbReference type="PANTHER" id="PTHR10783:SF46">
    <property type="entry name" value="PROTEIN ERD1 HOMOLOG 2"/>
    <property type="match status" value="1"/>
</dbReference>
<evidence type="ECO:0000256" key="3">
    <source>
        <dbReference type="ARBA" id="ARBA00022989"/>
    </source>
</evidence>
<keyword evidence="3 5" id="KW-1133">Transmembrane helix</keyword>
<dbReference type="InterPro" id="IPR004342">
    <property type="entry name" value="EXS_C"/>
</dbReference>